<proteinExistence type="predicted"/>
<reference evidence="2" key="1">
    <citation type="journal article" date="2013" name="Mol. Plant Microbe Interact.">
        <title>Global aspects of pacC regulation of pathogenicity genes in Colletotrichum gloeosporioides as revealed by transcriptome analysis.</title>
        <authorList>
            <person name="Alkan N."/>
            <person name="Meng X."/>
            <person name="Friedlander G."/>
            <person name="Reuveni E."/>
            <person name="Sukno S."/>
            <person name="Sherman A."/>
            <person name="Thon M."/>
            <person name="Fluhr R."/>
            <person name="Prusky D."/>
        </authorList>
    </citation>
    <scope>NUCLEOTIDE SEQUENCE [LARGE SCALE GENOMIC DNA]</scope>
    <source>
        <strain evidence="2">Cg-14</strain>
    </source>
</reference>
<accession>T0JRW5</accession>
<evidence type="ECO:0000313" key="1">
    <source>
        <dbReference type="EMBL" id="EQB43113.1"/>
    </source>
</evidence>
<name>T0JRW5_COLGC</name>
<comment type="caution">
    <text evidence="1">The sequence shown here is derived from an EMBL/GenBank/DDBJ whole genome shotgun (WGS) entry which is preliminary data.</text>
</comment>
<evidence type="ECO:0000313" key="2">
    <source>
        <dbReference type="Proteomes" id="UP000015530"/>
    </source>
</evidence>
<dbReference type="HOGENOM" id="CLU_3430969_0_0_1"/>
<sequence length="18" mass="1975">MKEHGMTDIVVHAPLPSL</sequence>
<organism evidence="1 2">
    <name type="scientific">Colletotrichum gloeosporioides (strain Cg-14)</name>
    <name type="common">Anthracnose fungus</name>
    <name type="synonym">Glomerella cingulata</name>
    <dbReference type="NCBI Taxonomy" id="1237896"/>
    <lineage>
        <taxon>Eukaryota</taxon>
        <taxon>Fungi</taxon>
        <taxon>Dikarya</taxon>
        <taxon>Ascomycota</taxon>
        <taxon>Pezizomycotina</taxon>
        <taxon>Sordariomycetes</taxon>
        <taxon>Hypocreomycetidae</taxon>
        <taxon>Glomerellales</taxon>
        <taxon>Glomerellaceae</taxon>
        <taxon>Colletotrichum</taxon>
        <taxon>Colletotrichum gloeosporioides species complex</taxon>
    </lineage>
</organism>
<dbReference type="AlphaFoldDB" id="T0JRW5"/>
<protein>
    <submittedName>
        <fullName evidence="1">Uncharacterized protein</fullName>
    </submittedName>
</protein>
<gene>
    <name evidence="1" type="ORF">CGLO_18284</name>
</gene>
<dbReference type="Proteomes" id="UP000015530">
    <property type="component" value="Unassembled WGS sequence"/>
</dbReference>
<dbReference type="EMBL" id="AMYD01004479">
    <property type="protein sequence ID" value="EQB43113.1"/>
    <property type="molecule type" value="Genomic_DNA"/>
</dbReference>